<evidence type="ECO:0000313" key="1">
    <source>
        <dbReference type="EMBL" id="MEI5906026.1"/>
    </source>
</evidence>
<protein>
    <submittedName>
        <fullName evidence="1">Peptidyl-prolyl cis-trans isomerase</fullName>
    </submittedName>
</protein>
<dbReference type="Proteomes" id="UP001312865">
    <property type="component" value="Unassembled WGS sequence"/>
</dbReference>
<evidence type="ECO:0000313" key="2">
    <source>
        <dbReference type="Proteomes" id="UP001312865"/>
    </source>
</evidence>
<reference evidence="1 2" key="1">
    <citation type="journal article" date="2018" name="J. Microbiol.">
        <title>Bacillus spongiae sp. nov., isolated from sponge of Jeju Island.</title>
        <authorList>
            <person name="Lee G.E."/>
            <person name="Im W.T."/>
            <person name="Park J.S."/>
        </authorList>
    </citation>
    <scope>NUCLEOTIDE SEQUENCE [LARGE SCALE GENOMIC DNA]</scope>
    <source>
        <strain evidence="1 2">135PIL107-10</strain>
    </source>
</reference>
<dbReference type="GO" id="GO:0016853">
    <property type="term" value="F:isomerase activity"/>
    <property type="evidence" value="ECO:0007669"/>
    <property type="project" value="UniProtKB-KW"/>
</dbReference>
<dbReference type="RefSeq" id="WP_336585451.1">
    <property type="nucleotide sequence ID" value="NZ_JBBAXC010000002.1"/>
</dbReference>
<comment type="caution">
    <text evidence="1">The sequence shown here is derived from an EMBL/GenBank/DDBJ whole genome shotgun (WGS) entry which is preliminary data.</text>
</comment>
<name>A0ABU8H9Y4_9BACI</name>
<dbReference type="EMBL" id="JBBAXC010000002">
    <property type="protein sequence ID" value="MEI5906026.1"/>
    <property type="molecule type" value="Genomic_DNA"/>
</dbReference>
<keyword evidence="2" id="KW-1185">Reference proteome</keyword>
<gene>
    <name evidence="1" type="ORF">WAK64_02945</name>
</gene>
<keyword evidence="1" id="KW-0413">Isomerase</keyword>
<organism evidence="1 2">
    <name type="scientific">Bacillus spongiae</name>
    <dbReference type="NCBI Taxonomy" id="2683610"/>
    <lineage>
        <taxon>Bacteria</taxon>
        <taxon>Bacillati</taxon>
        <taxon>Bacillota</taxon>
        <taxon>Bacilli</taxon>
        <taxon>Bacillales</taxon>
        <taxon>Bacillaceae</taxon>
        <taxon>Bacillus</taxon>
    </lineage>
</organism>
<sequence length="165" mass="19069">MDKIINFAGKVKFPITIDPSVWIFDDRKQELESFFEATNETNNELETYTKAISKHWSREIQEGATYPPTLKTEKKYEKERLLTSTFAIVLKPFIENAAPFEEAKTFIIETETNEYAFPLEDAYSFILCFSSKGKPLQDDGPVHVYFQDGSNKSNPITHVKTLRIE</sequence>
<proteinExistence type="predicted"/>
<accession>A0ABU8H9Y4</accession>